<feature type="transmembrane region" description="Helical" evidence="8">
    <location>
        <begin position="205"/>
        <end position="234"/>
    </location>
</feature>
<dbReference type="PANTHER" id="PTHR12385">
    <property type="entry name" value="CHOLINE TRANSPORTER-LIKE (SLC FAMILY 44)"/>
    <property type="match status" value="1"/>
</dbReference>
<dbReference type="Proteomes" id="UP000799772">
    <property type="component" value="Unassembled WGS sequence"/>
</dbReference>
<feature type="transmembrane region" description="Helical" evidence="8">
    <location>
        <begin position="254"/>
        <end position="271"/>
    </location>
</feature>
<feature type="transmembrane region" description="Helical" evidence="8">
    <location>
        <begin position="347"/>
        <end position="367"/>
    </location>
</feature>
<feature type="compositionally biased region" description="Low complexity" evidence="9">
    <location>
        <begin position="29"/>
        <end position="42"/>
    </location>
</feature>
<dbReference type="Pfam" id="PF04515">
    <property type="entry name" value="Choline_transpo"/>
    <property type="match status" value="1"/>
</dbReference>
<evidence type="ECO:0000313" key="11">
    <source>
        <dbReference type="Proteomes" id="UP000799772"/>
    </source>
</evidence>
<evidence type="ECO:0000256" key="1">
    <source>
        <dbReference type="ARBA" id="ARBA00002957"/>
    </source>
</evidence>
<dbReference type="OrthoDB" id="44736at2759"/>
<evidence type="ECO:0000256" key="7">
    <source>
        <dbReference type="ARBA" id="ARBA00023136"/>
    </source>
</evidence>
<evidence type="ECO:0000256" key="2">
    <source>
        <dbReference type="ARBA" id="ARBA00004651"/>
    </source>
</evidence>
<feature type="transmembrane region" description="Helical" evidence="8">
    <location>
        <begin position="163"/>
        <end position="184"/>
    </location>
</feature>
<reference evidence="10" key="1">
    <citation type="journal article" date="2020" name="Stud. Mycol.">
        <title>101 Dothideomycetes genomes: a test case for predicting lifestyles and emergence of pathogens.</title>
        <authorList>
            <person name="Haridas S."/>
            <person name="Albert R."/>
            <person name="Binder M."/>
            <person name="Bloem J."/>
            <person name="Labutti K."/>
            <person name="Salamov A."/>
            <person name="Andreopoulos B."/>
            <person name="Baker S."/>
            <person name="Barry K."/>
            <person name="Bills G."/>
            <person name="Bluhm B."/>
            <person name="Cannon C."/>
            <person name="Castanera R."/>
            <person name="Culley D."/>
            <person name="Daum C."/>
            <person name="Ezra D."/>
            <person name="Gonzalez J."/>
            <person name="Henrissat B."/>
            <person name="Kuo A."/>
            <person name="Liang C."/>
            <person name="Lipzen A."/>
            <person name="Lutzoni F."/>
            <person name="Magnuson J."/>
            <person name="Mondo S."/>
            <person name="Nolan M."/>
            <person name="Ohm R."/>
            <person name="Pangilinan J."/>
            <person name="Park H.-J."/>
            <person name="Ramirez L."/>
            <person name="Alfaro M."/>
            <person name="Sun H."/>
            <person name="Tritt A."/>
            <person name="Yoshinaga Y."/>
            <person name="Zwiers L.-H."/>
            <person name="Turgeon B."/>
            <person name="Goodwin S."/>
            <person name="Spatafora J."/>
            <person name="Crous P."/>
            <person name="Grigoriev I."/>
        </authorList>
    </citation>
    <scope>NUCLEOTIDE SEQUENCE</scope>
    <source>
        <strain evidence="10">CBS 133067</strain>
    </source>
</reference>
<feature type="transmembrane region" description="Helical" evidence="8">
    <location>
        <begin position="446"/>
        <end position="466"/>
    </location>
</feature>
<feature type="transmembrane region" description="Helical" evidence="8">
    <location>
        <begin position="309"/>
        <end position="327"/>
    </location>
</feature>
<evidence type="ECO:0000256" key="3">
    <source>
        <dbReference type="ARBA" id="ARBA00007168"/>
    </source>
</evidence>
<keyword evidence="5 8" id="KW-0812">Transmembrane</keyword>
<keyword evidence="7 8" id="KW-0472">Membrane</keyword>
<evidence type="ECO:0000313" key="10">
    <source>
        <dbReference type="EMBL" id="KAF2094212.1"/>
    </source>
</evidence>
<evidence type="ECO:0000256" key="4">
    <source>
        <dbReference type="ARBA" id="ARBA00015388"/>
    </source>
</evidence>
<accession>A0A9P4M4E7</accession>
<comment type="function">
    <text evidence="1 8">Probably involved in transport through the plasma membrane.</text>
</comment>
<evidence type="ECO:0000256" key="8">
    <source>
        <dbReference type="RuleBase" id="RU368066"/>
    </source>
</evidence>
<dbReference type="AlphaFoldDB" id="A0A9P4M4E7"/>
<comment type="caution">
    <text evidence="10">The sequence shown here is derived from an EMBL/GenBank/DDBJ whole genome shotgun (WGS) entry which is preliminary data.</text>
</comment>
<dbReference type="InterPro" id="IPR007603">
    <property type="entry name" value="Choline_transptr-like"/>
</dbReference>
<comment type="similarity">
    <text evidence="3 8">Belongs to the CTL (choline transporter-like) family.</text>
</comment>
<feature type="transmembrane region" description="Helical" evidence="8">
    <location>
        <begin position="404"/>
        <end position="434"/>
    </location>
</feature>
<evidence type="ECO:0000256" key="6">
    <source>
        <dbReference type="ARBA" id="ARBA00022989"/>
    </source>
</evidence>
<sequence>MSAQDYYQGAGAPQNGSQPDYGMQPKYTQQPPQYGSQQPQGGWSEKPTFDQAFKLEKPKYNDLWAAIFFIAIFAAFVAVSGITLNGYDQTIDFNGGIYGGGNTFGLSSNTVIGFAFVLVMAIVLSYAYIWLARLFTKQFIWTTGILNVVWGFATAIYMLSRKYWSGGIVFLLFAIFSLICFISWRRRIPFSVLMLQTTVDVSKNYGHVYLVSFIGGFIATAFAAWFSVTLVAIYVKYEPGNNPACNEGAGSCGTGKVIGLIVLVTFAAYYVSEVIKNVIHVTISGVYGSWYFCSNNFPRAATRGAFRRAMTYSFGSISFGSLVVTIINCLRQICSIAQQSSAQDGNIVGVAFFCILQCFIGLLDWAVQFINRYAFSHIALYGKSYLQAAKDTWRMIKDRGIDALVNECLVGPVFSMGAMFVAFATAFLAYLYLVFTHPAYNANDEFTPVVVAFAFLIGLQICNTFTQPLSSGLETIFVAMAWDPEILMRDHPDLYARMVSVYPHVQQAIHA</sequence>
<organism evidence="10 11">
    <name type="scientific">Rhizodiscina lignyota</name>
    <dbReference type="NCBI Taxonomy" id="1504668"/>
    <lineage>
        <taxon>Eukaryota</taxon>
        <taxon>Fungi</taxon>
        <taxon>Dikarya</taxon>
        <taxon>Ascomycota</taxon>
        <taxon>Pezizomycotina</taxon>
        <taxon>Dothideomycetes</taxon>
        <taxon>Pleosporomycetidae</taxon>
        <taxon>Aulographales</taxon>
        <taxon>Rhizodiscinaceae</taxon>
        <taxon>Rhizodiscina</taxon>
    </lineage>
</organism>
<dbReference type="GO" id="GO:0005886">
    <property type="term" value="C:plasma membrane"/>
    <property type="evidence" value="ECO:0007669"/>
    <property type="project" value="UniProtKB-SubCell"/>
</dbReference>
<dbReference type="EMBL" id="ML978135">
    <property type="protein sequence ID" value="KAF2094212.1"/>
    <property type="molecule type" value="Genomic_DNA"/>
</dbReference>
<gene>
    <name evidence="10" type="ORF">NA57DRAFT_80627</name>
</gene>
<dbReference type="GO" id="GO:0022857">
    <property type="term" value="F:transmembrane transporter activity"/>
    <property type="evidence" value="ECO:0007669"/>
    <property type="project" value="UniProtKB-UniRule"/>
</dbReference>
<feature type="transmembrane region" description="Helical" evidence="8">
    <location>
        <begin position="111"/>
        <end position="132"/>
    </location>
</feature>
<keyword evidence="6 8" id="KW-1133">Transmembrane helix</keyword>
<feature type="transmembrane region" description="Helical" evidence="8">
    <location>
        <begin position="139"/>
        <end position="157"/>
    </location>
</feature>
<keyword evidence="11" id="KW-1185">Reference proteome</keyword>
<comment type="subcellular location">
    <subcellularLocation>
        <location evidence="2 8">Cell membrane</location>
        <topology evidence="2 8">Multi-pass membrane protein</topology>
    </subcellularLocation>
</comment>
<evidence type="ECO:0000256" key="5">
    <source>
        <dbReference type="ARBA" id="ARBA00022692"/>
    </source>
</evidence>
<feature type="region of interest" description="Disordered" evidence="9">
    <location>
        <begin position="1"/>
        <end position="44"/>
    </location>
</feature>
<protein>
    <recommendedName>
        <fullName evidence="4 8">Protein PNS1</fullName>
    </recommendedName>
</protein>
<name>A0A9P4M4E7_9PEZI</name>
<dbReference type="PANTHER" id="PTHR12385:SF4">
    <property type="entry name" value="PROTEIN PNS1"/>
    <property type="match status" value="1"/>
</dbReference>
<evidence type="ECO:0000256" key="9">
    <source>
        <dbReference type="SAM" id="MobiDB-lite"/>
    </source>
</evidence>
<proteinExistence type="inferred from homology"/>
<feature type="transmembrane region" description="Helical" evidence="8">
    <location>
        <begin position="63"/>
        <end position="84"/>
    </location>
</feature>